<keyword evidence="2" id="KW-1185">Reference proteome</keyword>
<reference evidence="1" key="1">
    <citation type="submission" date="2020-07" db="EMBL/GenBank/DDBJ databases">
        <title>Multicomponent nature underlies the extraordinary mechanical properties of spider dragline silk.</title>
        <authorList>
            <person name="Kono N."/>
            <person name="Nakamura H."/>
            <person name="Mori M."/>
            <person name="Yoshida Y."/>
            <person name="Ohtoshi R."/>
            <person name="Malay A.D."/>
            <person name="Moran D.A.P."/>
            <person name="Tomita M."/>
            <person name="Numata K."/>
            <person name="Arakawa K."/>
        </authorList>
    </citation>
    <scope>NUCLEOTIDE SEQUENCE</scope>
</reference>
<evidence type="ECO:0000313" key="1">
    <source>
        <dbReference type="EMBL" id="GFR33705.1"/>
    </source>
</evidence>
<gene>
    <name evidence="1" type="primary">EVAR_47153_1</name>
    <name evidence="1" type="ORF">TNCT_104251</name>
</gene>
<accession>A0A8X6JFW3</accession>
<evidence type="ECO:0000313" key="2">
    <source>
        <dbReference type="Proteomes" id="UP000887116"/>
    </source>
</evidence>
<evidence type="ECO:0008006" key="3">
    <source>
        <dbReference type="Google" id="ProtNLM"/>
    </source>
</evidence>
<sequence>MPEGRVANDINVSAVSFFWESFYGFLYNGLRSRHTNPKAYNIWIRTGIGHNLNLEWYCQCKVGARVFGCCAHVASVLRYLGYWRHSHTQTKTSSLAYTDTPQDAATVWSSDDSATEIEKEI</sequence>
<proteinExistence type="predicted"/>
<protein>
    <recommendedName>
        <fullName evidence="3">SWIM-type domain-containing protein</fullName>
    </recommendedName>
</protein>
<dbReference type="OrthoDB" id="6514278at2759"/>
<dbReference type="AlphaFoldDB" id="A0A8X6JFW3"/>
<organism evidence="1 2">
    <name type="scientific">Trichonephila clavata</name>
    <name type="common">Joro spider</name>
    <name type="synonym">Nephila clavata</name>
    <dbReference type="NCBI Taxonomy" id="2740835"/>
    <lineage>
        <taxon>Eukaryota</taxon>
        <taxon>Metazoa</taxon>
        <taxon>Ecdysozoa</taxon>
        <taxon>Arthropoda</taxon>
        <taxon>Chelicerata</taxon>
        <taxon>Arachnida</taxon>
        <taxon>Araneae</taxon>
        <taxon>Araneomorphae</taxon>
        <taxon>Entelegynae</taxon>
        <taxon>Araneoidea</taxon>
        <taxon>Nephilidae</taxon>
        <taxon>Trichonephila</taxon>
    </lineage>
</organism>
<comment type="caution">
    <text evidence="1">The sequence shown here is derived from an EMBL/GenBank/DDBJ whole genome shotgun (WGS) entry which is preliminary data.</text>
</comment>
<name>A0A8X6JFW3_TRICU</name>
<dbReference type="Proteomes" id="UP000887116">
    <property type="component" value="Unassembled WGS sequence"/>
</dbReference>
<dbReference type="EMBL" id="BMAO01039791">
    <property type="protein sequence ID" value="GFR33705.1"/>
    <property type="molecule type" value="Genomic_DNA"/>
</dbReference>